<dbReference type="PROSITE" id="PS50853">
    <property type="entry name" value="FN3"/>
    <property type="match status" value="2"/>
</dbReference>
<dbReference type="InterPro" id="IPR003961">
    <property type="entry name" value="FN3_dom"/>
</dbReference>
<keyword evidence="2" id="KW-1185">Reference proteome</keyword>
<dbReference type="Gene3D" id="2.60.40.10">
    <property type="entry name" value="Immunoglobulins"/>
    <property type="match status" value="2"/>
</dbReference>
<dbReference type="Pfam" id="PF00041">
    <property type="entry name" value="fn3"/>
    <property type="match status" value="2"/>
</dbReference>
<reference evidence="3" key="1">
    <citation type="submission" date="2022-11" db="UniProtKB">
        <authorList>
            <consortium name="WormBaseParasite"/>
        </authorList>
    </citation>
    <scope>IDENTIFICATION</scope>
</reference>
<dbReference type="InterPro" id="IPR013783">
    <property type="entry name" value="Ig-like_fold"/>
</dbReference>
<accession>A0A914X6K9</accession>
<dbReference type="SUPFAM" id="SSF49265">
    <property type="entry name" value="Fibronectin type III"/>
    <property type="match status" value="1"/>
</dbReference>
<dbReference type="InterPro" id="IPR036116">
    <property type="entry name" value="FN3_sf"/>
</dbReference>
<evidence type="ECO:0000313" key="2">
    <source>
        <dbReference type="Proteomes" id="UP000887566"/>
    </source>
</evidence>
<feature type="domain" description="Fibronectin type-III" evidence="1">
    <location>
        <begin position="114"/>
        <end position="206"/>
    </location>
</feature>
<dbReference type="CDD" id="cd00063">
    <property type="entry name" value="FN3"/>
    <property type="match status" value="2"/>
</dbReference>
<name>A0A914X6K9_9BILA</name>
<dbReference type="Proteomes" id="UP000887566">
    <property type="component" value="Unplaced"/>
</dbReference>
<protein>
    <submittedName>
        <fullName evidence="3">Fibronectin type-III domain-containing protein</fullName>
    </submittedName>
</protein>
<organism evidence="2 3">
    <name type="scientific">Plectus sambesii</name>
    <dbReference type="NCBI Taxonomy" id="2011161"/>
    <lineage>
        <taxon>Eukaryota</taxon>
        <taxon>Metazoa</taxon>
        <taxon>Ecdysozoa</taxon>
        <taxon>Nematoda</taxon>
        <taxon>Chromadorea</taxon>
        <taxon>Plectida</taxon>
        <taxon>Plectina</taxon>
        <taxon>Plectoidea</taxon>
        <taxon>Plectidae</taxon>
        <taxon>Plectus</taxon>
    </lineage>
</organism>
<dbReference type="WBParaSite" id="PSAMB.scaffold6631size9086.g28834.t1">
    <property type="protein sequence ID" value="PSAMB.scaffold6631size9086.g28834.t1"/>
    <property type="gene ID" value="PSAMB.scaffold6631size9086.g28834"/>
</dbReference>
<evidence type="ECO:0000313" key="3">
    <source>
        <dbReference type="WBParaSite" id="PSAMB.scaffold6631size9086.g28834.t1"/>
    </source>
</evidence>
<dbReference type="SMART" id="SM00060">
    <property type="entry name" value="FN3"/>
    <property type="match status" value="2"/>
</dbReference>
<sequence>MEEFAEIEDRTPSEPQVQSVSLLTQDPPLKALVLWKPPQKTYDMSIIKYIVWYKPIDHIEYSRKDVDGNANQAELDGLLMGRLYEIKVAAENADGLSANATESLNTPVGVPEAAPLNVRYEFDDGKLEISWDPPAIDQRNGNITYYYAVLTTPDGDGPGFTQNVTSGKSTTFMATATKAYSFKVAAATVKGQGPFSTALDINPDPTGAILRTFGGDVFLFLLFSIHCAQAEWKSCLSRLLTAVDSHLSDFDVVSGRDVGGGSGGAIVGARYESARHSAVRRIGISIRSEARESDGEREREGVCVSARQWTTTLSALLSGHECACNAQRSIDATTTTTTTPSSVYVRVCVRDMMGLMSGVRGAISVGRQARFGPVEDEEERRLAV</sequence>
<dbReference type="PANTHER" id="PTHR26391">
    <property type="entry name" value="INACTIVE TYROSINE-PROTEIN KINASE 7"/>
    <property type="match status" value="1"/>
</dbReference>
<dbReference type="AlphaFoldDB" id="A0A914X6K9"/>
<evidence type="ECO:0000259" key="1">
    <source>
        <dbReference type="PROSITE" id="PS50853"/>
    </source>
</evidence>
<proteinExistence type="predicted"/>
<dbReference type="PANTHER" id="PTHR26391:SF18">
    <property type="entry name" value="PROTEIN KINASE RECEPTOR TIE-1, PUTATIVE-RELATED"/>
    <property type="match status" value="1"/>
</dbReference>
<feature type="domain" description="Fibronectin type-III" evidence="1">
    <location>
        <begin position="11"/>
        <end position="113"/>
    </location>
</feature>